<proteinExistence type="predicted"/>
<keyword evidence="1" id="KW-0472">Membrane</keyword>
<dbReference type="Proteomes" id="UP000461670">
    <property type="component" value="Unassembled WGS sequence"/>
</dbReference>
<keyword evidence="1" id="KW-0812">Transmembrane</keyword>
<reference evidence="3" key="1">
    <citation type="journal article" date="2020" name="MBio">
        <title>Horizontal gene transfer to a defensive symbiont with a reduced genome amongst a multipartite beetle microbiome.</title>
        <authorList>
            <person name="Waterworth S.C."/>
            <person name="Florez L.V."/>
            <person name="Rees E.R."/>
            <person name="Hertweck C."/>
            <person name="Kaltenpoth M."/>
            <person name="Kwan J.C."/>
        </authorList>
    </citation>
    <scope>NUCLEOTIDE SEQUENCE [LARGE SCALE GENOMIC DNA]</scope>
</reference>
<dbReference type="EMBL" id="WNDQ01000005">
    <property type="protein sequence ID" value="KAF1023376.1"/>
    <property type="molecule type" value="Genomic_DNA"/>
</dbReference>
<feature type="transmembrane region" description="Helical" evidence="1">
    <location>
        <begin position="313"/>
        <end position="335"/>
    </location>
</feature>
<protein>
    <recommendedName>
        <fullName evidence="4">Membrane-anchored protein</fullName>
    </recommendedName>
</protein>
<comment type="caution">
    <text evidence="2">The sequence shown here is derived from an EMBL/GenBank/DDBJ whole genome shotgun (WGS) entry which is preliminary data.</text>
</comment>
<name>A0A7V8FRK1_9BURK</name>
<organism evidence="2 3">
    <name type="scientific">Paracidovorax wautersii</name>
    <dbReference type="NCBI Taxonomy" id="1177982"/>
    <lineage>
        <taxon>Bacteria</taxon>
        <taxon>Pseudomonadati</taxon>
        <taxon>Pseudomonadota</taxon>
        <taxon>Betaproteobacteria</taxon>
        <taxon>Burkholderiales</taxon>
        <taxon>Comamonadaceae</taxon>
        <taxon>Paracidovorax</taxon>
    </lineage>
</organism>
<evidence type="ECO:0008006" key="4">
    <source>
        <dbReference type="Google" id="ProtNLM"/>
    </source>
</evidence>
<sequence length="388" mass="43246">MREHLCELLRAHHLPLPAPEDSHIGVDLGGVHLRWEQHTEFQTYTFRRPLAQVPTAFDTSATDLVPREWLARMPGQWLVGLHLLVLPQAGLPDSLTTQMLDASSLCGSRLMGGEAAVATDFRLHADGLGRLLLTTDERMSQVHLGRTVQRLIEVETYRMLALLGLPAAREVTAALAGAERDLANIASRIRSADRRREPELLHELTQLAAQVESLYASTHARFSASAAYFEMVGHRLDELREERLAGLPTLREFLDRRLAPAQQTCAWAGRRQQQLSERISRTSNLLRTRVEIEQQQNSQDLLDTMNRRQKVQILLQSAVEGLSVAAITYYGAGLVGYIAKGLNERGVLPVSPDEAVAVAIPVIALAIWRAIRRLHRVAHRAAGEPDQE</sequence>
<keyword evidence="1" id="KW-1133">Transmembrane helix</keyword>
<evidence type="ECO:0000313" key="3">
    <source>
        <dbReference type="Proteomes" id="UP000461670"/>
    </source>
</evidence>
<dbReference type="Pfam" id="PF11902">
    <property type="entry name" value="DUF3422"/>
    <property type="match status" value="1"/>
</dbReference>
<gene>
    <name evidence="2" type="ORF">GAK30_00579</name>
</gene>
<evidence type="ECO:0000256" key="1">
    <source>
        <dbReference type="SAM" id="Phobius"/>
    </source>
</evidence>
<evidence type="ECO:0000313" key="2">
    <source>
        <dbReference type="EMBL" id="KAF1023376.1"/>
    </source>
</evidence>
<dbReference type="AlphaFoldDB" id="A0A7V8FRK1"/>
<dbReference type="InterPro" id="IPR021830">
    <property type="entry name" value="DUF3422"/>
</dbReference>
<feature type="transmembrane region" description="Helical" evidence="1">
    <location>
        <begin position="355"/>
        <end position="371"/>
    </location>
</feature>
<accession>A0A7V8FRK1</accession>